<organism evidence="4">
    <name type="scientific">marine sediment metagenome</name>
    <dbReference type="NCBI Taxonomy" id="412755"/>
    <lineage>
        <taxon>unclassified sequences</taxon>
        <taxon>metagenomes</taxon>
        <taxon>ecological metagenomes</taxon>
    </lineage>
</organism>
<feature type="non-terminal residue" evidence="4">
    <location>
        <position position="1"/>
    </location>
</feature>
<dbReference type="PANTHER" id="PTHR36120:SF1">
    <property type="entry name" value="L-FUCOSE ISOMERASE C-TERMINAL DOMAIN-CONTAINING PROTEIN"/>
    <property type="match status" value="1"/>
</dbReference>
<gene>
    <name evidence="4" type="ORF">LCGC14_2703130</name>
</gene>
<evidence type="ECO:0000259" key="3">
    <source>
        <dbReference type="Pfam" id="PF02952"/>
    </source>
</evidence>
<accession>A0A0F9A2S9</accession>
<dbReference type="Pfam" id="PF02952">
    <property type="entry name" value="Fucose_iso_C"/>
    <property type="match status" value="1"/>
</dbReference>
<evidence type="ECO:0000313" key="4">
    <source>
        <dbReference type="EMBL" id="KKK92420.1"/>
    </source>
</evidence>
<dbReference type="GO" id="GO:0008736">
    <property type="term" value="F:L-fucose isomerase activity"/>
    <property type="evidence" value="ECO:0007669"/>
    <property type="project" value="InterPro"/>
</dbReference>
<dbReference type="PANTHER" id="PTHR36120">
    <property type="entry name" value="FUCOSE ISOMERASE"/>
    <property type="match status" value="1"/>
</dbReference>
<evidence type="ECO:0000256" key="1">
    <source>
        <dbReference type="ARBA" id="ARBA00023235"/>
    </source>
</evidence>
<dbReference type="EMBL" id="LAZR01048219">
    <property type="protein sequence ID" value="KKK92420.1"/>
    <property type="molecule type" value="Genomic_DNA"/>
</dbReference>
<evidence type="ECO:0000256" key="2">
    <source>
        <dbReference type="ARBA" id="ARBA00023277"/>
    </source>
</evidence>
<name>A0A0F9A2S9_9ZZZZ</name>
<dbReference type="GO" id="GO:0006004">
    <property type="term" value="P:fucose metabolic process"/>
    <property type="evidence" value="ECO:0007669"/>
    <property type="project" value="InterPro"/>
</dbReference>
<sequence length="236" mass="25666">RNYSNWSSVPREAFDKLVRLGVAIDDLIEECGLDAVAIRCWLEMQQQLGISPCVLLSELNNRGMVAACEVDVGNAVTMYGLSKASGDVATCLDWNNNYGDDPEKCILFHCGNVPHSMLCGPSEITEHSILANVVGKGCSYGCNLGRIAPTDFTFGSLLTEDGKIKTYLGRGRFTDAPIPDDFFGSAGAAEIPNLQQVLQMICRTGHRHHVSLSSGLVVEPMAEAFEKYLGFEVTRV</sequence>
<dbReference type="SUPFAM" id="SSF53743">
    <property type="entry name" value="FucI/AraA N-terminal and middle domains"/>
    <property type="match status" value="1"/>
</dbReference>
<dbReference type="InterPro" id="IPR015888">
    <property type="entry name" value="Fuc_isomerase_C"/>
</dbReference>
<protein>
    <recommendedName>
        <fullName evidence="3">L-fucose isomerase C-terminal domain-containing protein</fullName>
    </recommendedName>
</protein>
<dbReference type="AlphaFoldDB" id="A0A0F9A2S9"/>
<reference evidence="4" key="1">
    <citation type="journal article" date="2015" name="Nature">
        <title>Complex archaea that bridge the gap between prokaryotes and eukaryotes.</title>
        <authorList>
            <person name="Spang A."/>
            <person name="Saw J.H."/>
            <person name="Jorgensen S.L."/>
            <person name="Zaremba-Niedzwiedzka K."/>
            <person name="Martijn J."/>
            <person name="Lind A.E."/>
            <person name="van Eijk R."/>
            <person name="Schleper C."/>
            <person name="Guy L."/>
            <person name="Ettema T.J."/>
        </authorList>
    </citation>
    <scope>NUCLEOTIDE SEQUENCE</scope>
</reference>
<dbReference type="InterPro" id="IPR009015">
    <property type="entry name" value="Fucose_isomerase_N/cen_sf"/>
</dbReference>
<proteinExistence type="predicted"/>
<keyword evidence="2" id="KW-0119">Carbohydrate metabolism</keyword>
<comment type="caution">
    <text evidence="4">The sequence shown here is derived from an EMBL/GenBank/DDBJ whole genome shotgun (WGS) entry which is preliminary data.</text>
</comment>
<dbReference type="GO" id="GO:0005737">
    <property type="term" value="C:cytoplasm"/>
    <property type="evidence" value="ECO:0007669"/>
    <property type="project" value="InterPro"/>
</dbReference>
<feature type="domain" description="L-fucose isomerase C-terminal" evidence="3">
    <location>
        <begin position="107"/>
        <end position="234"/>
    </location>
</feature>
<keyword evidence="1" id="KW-0413">Isomerase</keyword>